<dbReference type="InterPro" id="IPR045851">
    <property type="entry name" value="AMP-bd_C_sf"/>
</dbReference>
<dbReference type="InterPro" id="IPR000873">
    <property type="entry name" value="AMP-dep_synth/lig_dom"/>
</dbReference>
<dbReference type="PANTHER" id="PTHR43605:SF10">
    <property type="entry name" value="ACYL-COA SYNTHETASE MEDIUM CHAIN FAMILY MEMBER 3"/>
    <property type="match status" value="1"/>
</dbReference>
<dbReference type="PANTHER" id="PTHR43605">
    <property type="entry name" value="ACYL-COENZYME A SYNTHETASE"/>
    <property type="match status" value="1"/>
</dbReference>
<evidence type="ECO:0000256" key="3">
    <source>
        <dbReference type="ARBA" id="ARBA00022741"/>
    </source>
</evidence>
<dbReference type="GO" id="GO:0016405">
    <property type="term" value="F:CoA-ligase activity"/>
    <property type="evidence" value="ECO:0007669"/>
    <property type="project" value="UniProtKB-ARBA"/>
</dbReference>
<evidence type="ECO:0000259" key="5">
    <source>
        <dbReference type="Pfam" id="PF00501"/>
    </source>
</evidence>
<feature type="domain" description="AMP-binding enzyme C-terminal" evidence="6">
    <location>
        <begin position="467"/>
        <end position="545"/>
    </location>
</feature>
<keyword evidence="4" id="KW-0067">ATP-binding</keyword>
<sequence>MIMVSLLNKFVKKTEFESYEDFVENFKIDVPENFNFAYDIVDEYAKIAPEKIAIIWCDDNNDEKIFTFKDMKKYSDKAANFFLKHGIKKGDTVMLTLKSRYEFWFCMLGLHKIGAVAIPATHMLTTKDIVYRIEKAGLKMIVCIGKNGVPDYVDEAVSEINSDVLKACVSNLNDNSWIDFSKELEESSEDFTRPVGEMDTKNDDVLVAYFSSGTTGYPKLIQHDHEYPLGHITTAKYWQNVEDDGLHYTVADSGWAKCIWGKLYGQWIAGTAVFVYDYDRFDAGNMLEKIAKYKITTFCAPPTIYRFMIKQDISKADFSSLHYAVTAGEPLNPEVYNKFLEFTGLRLMEGFGQTETVVSVANFTWMDPKPGSMGKPVPIFDLMIKGPDGKECDVGEEGELAFKTEDGKPLGLFSGYFKDPERTKKAWYDGYYHTGDTAWKDEDGYLWFVGRNDDLIKSSGYRIGPFEVESALISHPAVLECAITGVPDPVRGQIVKATIVLTSEYQASEELKKELQDHVKHNTAPYKYPRAIEFVKELPKTISGKIRRVEIRETDEKSNN</sequence>
<dbReference type="SUPFAM" id="SSF56801">
    <property type="entry name" value="Acetyl-CoA synthetase-like"/>
    <property type="match status" value="1"/>
</dbReference>
<evidence type="ECO:0000256" key="1">
    <source>
        <dbReference type="ARBA" id="ARBA00006432"/>
    </source>
</evidence>
<accession>A0A2Z5PKE8</accession>
<dbReference type="FunFam" id="3.30.300.30:FF:000005">
    <property type="entry name" value="Acyl-coenzyme A synthetase ACSM5, mitochondrial"/>
    <property type="match status" value="1"/>
</dbReference>
<dbReference type="KEGG" id="mmak:MMKA1_14990"/>
<gene>
    <name evidence="7" type="ORF">MMKA1_14990</name>
</gene>
<comment type="similarity">
    <text evidence="1">Belongs to the ATP-dependent AMP-binding enzyme family.</text>
</comment>
<evidence type="ECO:0000313" key="7">
    <source>
        <dbReference type="EMBL" id="BAP61616.1"/>
    </source>
</evidence>
<dbReference type="InterPro" id="IPR025110">
    <property type="entry name" value="AMP-bd_C"/>
</dbReference>
<feature type="domain" description="AMP-dependent synthetase/ligase" evidence="5">
    <location>
        <begin position="43"/>
        <end position="417"/>
    </location>
</feature>
<dbReference type="Proteomes" id="UP000264208">
    <property type="component" value="Chromosome"/>
</dbReference>
<keyword evidence="3" id="KW-0547">Nucleotide-binding</keyword>
<dbReference type="Gene3D" id="3.30.300.30">
    <property type="match status" value="1"/>
</dbReference>
<dbReference type="GO" id="GO:0015645">
    <property type="term" value="F:fatty acid ligase activity"/>
    <property type="evidence" value="ECO:0007669"/>
    <property type="project" value="TreeGrafter"/>
</dbReference>
<reference evidence="7 8" key="1">
    <citation type="submission" date="2009-06" db="EMBL/GenBank/DDBJ databases">
        <title>Molecular Evidence for Microbiologically Influenced Corrosion from genome of Methanogen.</title>
        <authorList>
            <person name="Ito N."/>
            <person name="Tsurumaru H."/>
            <person name="Shimizu A."/>
            <person name="Harada T."/>
            <person name="Hosoyama A."/>
            <person name="Horikawa H."/>
            <person name="Wakai S."/>
            <person name="Sasaki K."/>
            <person name="Nishijima K."/>
            <person name="Ataku H."/>
            <person name="Yamazaki J."/>
            <person name="Mise M."/>
            <person name="Yamazaki S."/>
            <person name="Tanikawa S."/>
            <person name="Harayama S."/>
            <person name="Fujita N."/>
        </authorList>
    </citation>
    <scope>NUCLEOTIDE SEQUENCE [LARGE SCALE GENOMIC DNA]</scope>
    <source>
        <strain evidence="8">KA1 ( NBRC 102054)</strain>
    </source>
</reference>
<evidence type="ECO:0000256" key="2">
    <source>
        <dbReference type="ARBA" id="ARBA00022598"/>
    </source>
</evidence>
<evidence type="ECO:0000313" key="8">
    <source>
        <dbReference type="Proteomes" id="UP000264208"/>
    </source>
</evidence>
<evidence type="ECO:0000259" key="6">
    <source>
        <dbReference type="Pfam" id="PF13193"/>
    </source>
</evidence>
<dbReference type="GO" id="GO:0005524">
    <property type="term" value="F:ATP binding"/>
    <property type="evidence" value="ECO:0007669"/>
    <property type="project" value="UniProtKB-KW"/>
</dbReference>
<protein>
    <submittedName>
        <fullName evidence="7">Putative AMP-dependent synthetase and ligase</fullName>
    </submittedName>
</protein>
<evidence type="ECO:0000256" key="4">
    <source>
        <dbReference type="ARBA" id="ARBA00022840"/>
    </source>
</evidence>
<name>A0A2Z5PKE8_METMI</name>
<dbReference type="GO" id="GO:0004321">
    <property type="term" value="F:fatty-acyl-CoA synthase activity"/>
    <property type="evidence" value="ECO:0007669"/>
    <property type="project" value="TreeGrafter"/>
</dbReference>
<dbReference type="EMBL" id="AP011526">
    <property type="protein sequence ID" value="BAP61616.1"/>
    <property type="molecule type" value="Genomic_DNA"/>
</dbReference>
<dbReference type="AlphaFoldDB" id="A0A2Z5PKE8"/>
<organism evidence="7 8">
    <name type="scientific">Methanococcus maripaludis KA1</name>
    <dbReference type="NCBI Taxonomy" id="637914"/>
    <lineage>
        <taxon>Archaea</taxon>
        <taxon>Methanobacteriati</taxon>
        <taxon>Methanobacteriota</taxon>
        <taxon>Methanomada group</taxon>
        <taxon>Methanococci</taxon>
        <taxon>Methanococcales</taxon>
        <taxon>Methanococcaceae</taxon>
        <taxon>Methanococcus</taxon>
    </lineage>
</organism>
<proteinExistence type="inferred from homology"/>
<dbReference type="GO" id="GO:0006637">
    <property type="term" value="P:acyl-CoA metabolic process"/>
    <property type="evidence" value="ECO:0007669"/>
    <property type="project" value="TreeGrafter"/>
</dbReference>
<keyword evidence="2 7" id="KW-0436">Ligase</keyword>
<dbReference type="Gene3D" id="3.40.50.12780">
    <property type="entry name" value="N-terminal domain of ligase-like"/>
    <property type="match status" value="1"/>
</dbReference>
<dbReference type="Pfam" id="PF13193">
    <property type="entry name" value="AMP-binding_C"/>
    <property type="match status" value="1"/>
</dbReference>
<dbReference type="InterPro" id="IPR051087">
    <property type="entry name" value="Mitochondrial_ACSM"/>
</dbReference>
<dbReference type="GO" id="GO:0006633">
    <property type="term" value="P:fatty acid biosynthetic process"/>
    <property type="evidence" value="ECO:0007669"/>
    <property type="project" value="TreeGrafter"/>
</dbReference>
<dbReference type="InterPro" id="IPR042099">
    <property type="entry name" value="ANL_N_sf"/>
</dbReference>
<dbReference type="Pfam" id="PF00501">
    <property type="entry name" value="AMP-binding"/>
    <property type="match status" value="1"/>
</dbReference>